<dbReference type="STRING" id="157838.AN964_05280"/>
<dbReference type="Gene3D" id="3.40.50.2020">
    <property type="match status" value="1"/>
</dbReference>
<proteinExistence type="inferred from homology"/>
<evidence type="ECO:0000313" key="3">
    <source>
        <dbReference type="EMBL" id="KQL52979.1"/>
    </source>
</evidence>
<gene>
    <name evidence="3" type="ORF">AN964_05280</name>
</gene>
<comment type="similarity">
    <text evidence="1">Belongs to the ComF/GntX family.</text>
</comment>
<comment type="caution">
    <text evidence="3">The sequence shown here is derived from an EMBL/GenBank/DDBJ whole genome shotgun (WGS) entry which is preliminary data.</text>
</comment>
<accession>A0A0Q3WW63</accession>
<keyword evidence="3" id="KW-0808">Transferase</keyword>
<dbReference type="InterPro" id="IPR051910">
    <property type="entry name" value="ComF/GntX_DNA_util-trans"/>
</dbReference>
<dbReference type="CDD" id="cd06223">
    <property type="entry name" value="PRTases_typeI"/>
    <property type="match status" value="1"/>
</dbReference>
<dbReference type="EMBL" id="LJJC01000004">
    <property type="protein sequence ID" value="KQL52979.1"/>
    <property type="molecule type" value="Genomic_DNA"/>
</dbReference>
<dbReference type="InterPro" id="IPR000836">
    <property type="entry name" value="PRTase_dom"/>
</dbReference>
<feature type="domain" description="Phosphoribosyltransferase" evidence="2">
    <location>
        <begin position="179"/>
        <end position="230"/>
    </location>
</feature>
<keyword evidence="4" id="KW-1185">Reference proteome</keyword>
<dbReference type="AlphaFoldDB" id="A0A0Q3WW63"/>
<evidence type="ECO:0000256" key="1">
    <source>
        <dbReference type="ARBA" id="ARBA00008007"/>
    </source>
</evidence>
<dbReference type="GO" id="GO:0016757">
    <property type="term" value="F:glycosyltransferase activity"/>
    <property type="evidence" value="ECO:0007669"/>
    <property type="project" value="UniProtKB-KW"/>
</dbReference>
<evidence type="ECO:0000313" key="4">
    <source>
        <dbReference type="Proteomes" id="UP000051888"/>
    </source>
</evidence>
<evidence type="ECO:0000259" key="2">
    <source>
        <dbReference type="Pfam" id="PF00156"/>
    </source>
</evidence>
<dbReference type="InterPro" id="IPR029057">
    <property type="entry name" value="PRTase-like"/>
</dbReference>
<dbReference type="Proteomes" id="UP000051888">
    <property type="component" value="Unassembled WGS sequence"/>
</dbReference>
<dbReference type="RefSeq" id="WP_055738695.1">
    <property type="nucleotide sequence ID" value="NZ_JAAIWL010000004.1"/>
</dbReference>
<dbReference type="Pfam" id="PF00156">
    <property type="entry name" value="Pribosyltran"/>
    <property type="match status" value="1"/>
</dbReference>
<sequence length="233" mass="27044">MADYCLLCSVYLVPRITWIFFSFQHEEAFLCTDCRKKLSKISGKTCEKCCRPLDKLSPEFVQNNLCLDCVRWEEDPEWSGILEKNVSIYEYNDFFKDLLSRFKFRGDYVLAKVFAQDIYKITKSFNYDHIVPIPLSEERLLERGFSQAEALIVEAELQPYHALTRIHTEKQSKKSRHERIHIENVFQAVEPVQGKSILLIDDIYTTGSTIRHAAKTLKNAGAKFVVSFTIARG</sequence>
<dbReference type="OrthoDB" id="9779910at2"/>
<protein>
    <submittedName>
        <fullName evidence="3">Phosphoribosyltransferase</fullName>
    </submittedName>
</protein>
<organism evidence="3 4">
    <name type="scientific">Heyndrickxia shackletonii</name>
    <dbReference type="NCBI Taxonomy" id="157838"/>
    <lineage>
        <taxon>Bacteria</taxon>
        <taxon>Bacillati</taxon>
        <taxon>Bacillota</taxon>
        <taxon>Bacilli</taxon>
        <taxon>Bacillales</taxon>
        <taxon>Bacillaceae</taxon>
        <taxon>Heyndrickxia</taxon>
    </lineage>
</organism>
<reference evidence="3 4" key="1">
    <citation type="submission" date="2015-09" db="EMBL/GenBank/DDBJ databases">
        <title>Genome sequencing project for genomic taxonomy and phylogenomics of Bacillus-like bacteria.</title>
        <authorList>
            <person name="Liu B."/>
            <person name="Wang J."/>
            <person name="Zhu Y."/>
            <person name="Liu G."/>
            <person name="Chen Q."/>
            <person name="Chen Z."/>
            <person name="Lan J."/>
            <person name="Che J."/>
            <person name="Ge C."/>
            <person name="Shi H."/>
            <person name="Pan Z."/>
            <person name="Liu X."/>
        </authorList>
    </citation>
    <scope>NUCLEOTIDE SEQUENCE [LARGE SCALE GENOMIC DNA]</scope>
    <source>
        <strain evidence="3 4">LMG 18435</strain>
    </source>
</reference>
<name>A0A0Q3WW63_9BACI</name>
<dbReference type="PANTHER" id="PTHR47505:SF1">
    <property type="entry name" value="DNA UTILIZATION PROTEIN YHGH"/>
    <property type="match status" value="1"/>
</dbReference>
<dbReference type="PANTHER" id="PTHR47505">
    <property type="entry name" value="DNA UTILIZATION PROTEIN YHGH"/>
    <property type="match status" value="1"/>
</dbReference>
<dbReference type="SUPFAM" id="SSF53271">
    <property type="entry name" value="PRTase-like"/>
    <property type="match status" value="1"/>
</dbReference>
<dbReference type="PATRIC" id="fig|157838.3.peg.1176"/>
<keyword evidence="3" id="KW-0328">Glycosyltransferase</keyword>